<dbReference type="EMBL" id="MGHF01000024">
    <property type="protein sequence ID" value="OGM62811.1"/>
    <property type="molecule type" value="Genomic_DNA"/>
</dbReference>
<dbReference type="Gene3D" id="2.60.40.10">
    <property type="entry name" value="Immunoglobulins"/>
    <property type="match status" value="1"/>
</dbReference>
<evidence type="ECO:0000313" key="1">
    <source>
        <dbReference type="EMBL" id="OGM62811.1"/>
    </source>
</evidence>
<dbReference type="Gene3D" id="1.10.8.640">
    <property type="entry name" value="Cytochrome C biogenesis protein"/>
    <property type="match status" value="1"/>
</dbReference>
<dbReference type="InterPro" id="IPR013783">
    <property type="entry name" value="Ig-like_fold"/>
</dbReference>
<reference evidence="1 2" key="1">
    <citation type="journal article" date="2016" name="Nat. Commun.">
        <title>Thousands of microbial genomes shed light on interconnected biogeochemical processes in an aquifer system.</title>
        <authorList>
            <person name="Anantharaman K."/>
            <person name="Brown C.T."/>
            <person name="Hug L.A."/>
            <person name="Sharon I."/>
            <person name="Castelle C.J."/>
            <person name="Probst A.J."/>
            <person name="Thomas B.C."/>
            <person name="Singh A."/>
            <person name="Wilkins M.J."/>
            <person name="Karaoz U."/>
            <person name="Brodie E.L."/>
            <person name="Williams K.H."/>
            <person name="Hubbard S.S."/>
            <person name="Banfield J.F."/>
        </authorList>
    </citation>
    <scope>NUCLEOTIDE SEQUENCE [LARGE SCALE GENOMIC DNA]</scope>
</reference>
<dbReference type="Pfam" id="PF07610">
    <property type="entry name" value="DUF1573"/>
    <property type="match status" value="1"/>
</dbReference>
<name>A0A1F8BFG7_9BACT</name>
<protein>
    <recommendedName>
        <fullName evidence="3">DUF1573 domain-containing protein</fullName>
    </recommendedName>
</protein>
<proteinExistence type="predicted"/>
<dbReference type="STRING" id="1802519.A2961_03715"/>
<dbReference type="InterPro" id="IPR038297">
    <property type="entry name" value="CcmH/CycL/NrfF/Ccl2_sf"/>
</dbReference>
<evidence type="ECO:0008006" key="3">
    <source>
        <dbReference type="Google" id="ProtNLM"/>
    </source>
</evidence>
<gene>
    <name evidence="1" type="ORF">A2961_03715</name>
</gene>
<comment type="caution">
    <text evidence="1">The sequence shown here is derived from an EMBL/GenBank/DDBJ whole genome shotgun (WGS) entry which is preliminary data.</text>
</comment>
<evidence type="ECO:0000313" key="2">
    <source>
        <dbReference type="Proteomes" id="UP000177082"/>
    </source>
</evidence>
<dbReference type="Proteomes" id="UP000177082">
    <property type="component" value="Unassembled WGS sequence"/>
</dbReference>
<accession>A0A1F8BFG7</accession>
<dbReference type="InterPro" id="IPR011467">
    <property type="entry name" value="DUF1573"/>
</dbReference>
<sequence length="260" mass="28735">MVAVLNSPRFWQFITLSILILFAINKIHPGIINVNTFSDGSEVSLVKSAHASEIYPKFTCPCCGQPLNKEKPCCGAMEQMINYIDEQVELGKTKDEIILATTREFGLDRLIDDEDRLALKQKLADLAPADAPRIEIKETSRDLGTVNQKQGVVTTDFEFGNSGKSDLIINKLSSSCGCTSANIIYEGKVGPKFSMEGHGQQNPTDWEISISPGDKAILRIYYDPRVHPDLVGAVTRTVSILSNDPVEFEKQVTITLEQTK</sequence>
<organism evidence="1 2">
    <name type="scientific">Candidatus Woesebacteria bacterium RIFCSPLOWO2_01_FULL_39_21</name>
    <dbReference type="NCBI Taxonomy" id="1802519"/>
    <lineage>
        <taxon>Bacteria</taxon>
        <taxon>Candidatus Woeseibacteriota</taxon>
    </lineage>
</organism>
<dbReference type="AlphaFoldDB" id="A0A1F8BFG7"/>